<dbReference type="PANTHER" id="PTHR19849:SF0">
    <property type="entry name" value="PHOSPHOLIPASE A-2-ACTIVATING PROTEIN"/>
    <property type="match status" value="1"/>
</dbReference>
<dbReference type="GO" id="GO:0072671">
    <property type="term" value="P:mitochondria-associated ubiquitin-dependent protein catabolic process"/>
    <property type="evidence" value="ECO:0007669"/>
    <property type="project" value="EnsemblFungi"/>
</dbReference>
<feature type="repeat" description="WD" evidence="5">
    <location>
        <begin position="134"/>
        <end position="165"/>
    </location>
</feature>
<dbReference type="PROSITE" id="PS51396">
    <property type="entry name" value="PUL"/>
    <property type="match status" value="1"/>
</dbReference>
<organism evidence="8 9">
    <name type="scientific">Wickerhamomyces anomalus (strain ATCC 58044 / CBS 1984 / NCYC 433 / NRRL Y-366-8)</name>
    <name type="common">Yeast</name>
    <name type="synonym">Hansenula anomala</name>
    <dbReference type="NCBI Taxonomy" id="683960"/>
    <lineage>
        <taxon>Eukaryota</taxon>
        <taxon>Fungi</taxon>
        <taxon>Dikarya</taxon>
        <taxon>Ascomycota</taxon>
        <taxon>Saccharomycotina</taxon>
        <taxon>Saccharomycetes</taxon>
        <taxon>Phaffomycetales</taxon>
        <taxon>Wickerhamomycetaceae</taxon>
        <taxon>Wickerhamomyces</taxon>
    </lineage>
</organism>
<dbReference type="Gene3D" id="1.25.10.10">
    <property type="entry name" value="Leucine-rich Repeat Variant"/>
    <property type="match status" value="1"/>
</dbReference>
<feature type="domain" description="PFU" evidence="6">
    <location>
        <begin position="346"/>
        <end position="441"/>
    </location>
</feature>
<keyword evidence="3 5" id="KW-0853">WD repeat</keyword>
<feature type="repeat" description="WD" evidence="5">
    <location>
        <begin position="10"/>
        <end position="40"/>
    </location>
</feature>
<dbReference type="GO" id="GO:0006303">
    <property type="term" value="P:double-strand break repair via nonhomologous end joining"/>
    <property type="evidence" value="ECO:0007669"/>
    <property type="project" value="EnsemblFungi"/>
</dbReference>
<comment type="subcellular location">
    <subcellularLocation>
        <location evidence="1">Cytoplasm</location>
    </subcellularLocation>
</comment>
<feature type="repeat" description="WD" evidence="5">
    <location>
        <begin position="96"/>
        <end position="126"/>
    </location>
</feature>
<dbReference type="PROSITE" id="PS51394">
    <property type="entry name" value="PFU"/>
    <property type="match status" value="1"/>
</dbReference>
<dbReference type="SUPFAM" id="SSF50978">
    <property type="entry name" value="WD40 repeat-like"/>
    <property type="match status" value="1"/>
</dbReference>
<dbReference type="GO" id="GO:0070314">
    <property type="term" value="P:G1 to G0 transition"/>
    <property type="evidence" value="ECO:0007669"/>
    <property type="project" value="EnsemblFungi"/>
</dbReference>
<dbReference type="InterPro" id="IPR038122">
    <property type="entry name" value="PFU_sf"/>
</dbReference>
<dbReference type="GO" id="GO:0140036">
    <property type="term" value="F:ubiquitin-modified protein reader activity"/>
    <property type="evidence" value="ECO:0007669"/>
    <property type="project" value="EnsemblFungi"/>
</dbReference>
<dbReference type="PRINTS" id="PR00320">
    <property type="entry name" value="GPROTEINBRPT"/>
</dbReference>
<dbReference type="AlphaFoldDB" id="A0A1E3NU68"/>
<dbReference type="SMART" id="SM00320">
    <property type="entry name" value="WD40"/>
    <property type="match status" value="7"/>
</dbReference>
<name>A0A1E3NU68_WICAA</name>
<sequence>MSSFKLSATLEGHEKDVKAIVSPFNDTIVSASRDSTVRVWTQTNGVWTSKVNFTSNGFVNSLAFDPISNQVISAGQDKLINITDIFSSSADAIYVLIGHESNVCSLDFSDNQIISGSWDSTAKVWENNQLKYTLSGHNASVWDVKILENDRYLTSSADRTVKLWQGSKEIKTYIGHSDVARGLALLPNNQGFASTSNDGTVRISDFEGNLIHTLVGHESFVYCVKLLSNGDFVTSGEDRTVRVWRNGKALQVITLPSISVWTVSVLPNDDIVSGGSDGVIRIFTRDPARVAPEAEIHAFQQSVENISINSQTVDDSKAVGPEALTVPGTKEGQVIMVKTLQGIIEAYQWSEGNWIKIGEVVGSSASEKKQLFDGKKWDYVFDVDVQEGAPPLKLPYNANENPYTAATRFLEANELPDSYTEEVVRFITTNTQGVNINQSADVYNPYSDSRNKVIPHTDYLGFTANTSATILKGLEKFNESEKTFTSEQFEKIQKDFSTNNEDALLDVANSVIESWNNKLPGFDILRLIVPYLKERPKQLSGVLKIGLSKTSPQIYFMTLRFLCNLFLNKVWGETVVTDAKVFNQIIDSVNLDTGIDPKHLINISNAVATLILNFSVYITKFKSSSLSLRLNEKIIEQGIALASYSSEAAYRLSVAYGNLIYVKPGLKNEKFAAFKKEILETHQESRFTDVFKDIDEI</sequence>
<dbReference type="Gene3D" id="3.10.20.870">
    <property type="entry name" value="PFU (PLAA family ubiquitin binding), C-terminal domain"/>
    <property type="match status" value="1"/>
</dbReference>
<evidence type="ECO:0000256" key="1">
    <source>
        <dbReference type="ARBA" id="ARBA00004496"/>
    </source>
</evidence>
<dbReference type="GeneID" id="30199720"/>
<evidence type="ECO:0000313" key="9">
    <source>
        <dbReference type="Proteomes" id="UP000094112"/>
    </source>
</evidence>
<evidence type="ECO:0000256" key="2">
    <source>
        <dbReference type="ARBA" id="ARBA00022490"/>
    </source>
</evidence>
<dbReference type="InterPro" id="IPR001680">
    <property type="entry name" value="WD40_rpt"/>
</dbReference>
<feature type="domain" description="PUL" evidence="7">
    <location>
        <begin position="452"/>
        <end position="697"/>
    </location>
</feature>
<keyword evidence="2" id="KW-0963">Cytoplasm</keyword>
<evidence type="ECO:0000256" key="5">
    <source>
        <dbReference type="PROSITE-ProRule" id="PRU00221"/>
    </source>
</evidence>
<dbReference type="GO" id="GO:0010992">
    <property type="term" value="P:ubiquitin recycling"/>
    <property type="evidence" value="ECO:0007669"/>
    <property type="project" value="EnsemblFungi"/>
</dbReference>
<keyword evidence="4" id="KW-0677">Repeat</keyword>
<dbReference type="GO" id="GO:0032473">
    <property type="term" value="C:cytoplasmic side of mitochondrial outer membrane"/>
    <property type="evidence" value="ECO:0007669"/>
    <property type="project" value="EnsemblFungi"/>
</dbReference>
<evidence type="ECO:0000313" key="8">
    <source>
        <dbReference type="EMBL" id="ODQ56719.1"/>
    </source>
</evidence>
<dbReference type="Pfam" id="PF08324">
    <property type="entry name" value="PUL"/>
    <property type="match status" value="1"/>
</dbReference>
<dbReference type="PROSITE" id="PS50082">
    <property type="entry name" value="WD_REPEATS_2"/>
    <property type="match status" value="4"/>
</dbReference>
<dbReference type="RefSeq" id="XP_019035926.1">
    <property type="nucleotide sequence ID" value="XM_019182474.1"/>
</dbReference>
<dbReference type="InterPro" id="IPR015155">
    <property type="entry name" value="PFU"/>
</dbReference>
<accession>A0A1E3NU68</accession>
<dbReference type="GO" id="GO:0005634">
    <property type="term" value="C:nucleus"/>
    <property type="evidence" value="ECO:0007669"/>
    <property type="project" value="EnsemblFungi"/>
</dbReference>
<evidence type="ECO:0000256" key="3">
    <source>
        <dbReference type="ARBA" id="ARBA00022574"/>
    </source>
</evidence>
<gene>
    <name evidence="8" type="ORF">WICANDRAFT_36790</name>
</gene>
<dbReference type="InterPro" id="IPR020472">
    <property type="entry name" value="WD40_PAC1"/>
</dbReference>
<reference evidence="8 9" key="1">
    <citation type="journal article" date="2016" name="Proc. Natl. Acad. Sci. U.S.A.">
        <title>Comparative genomics of biotechnologically important yeasts.</title>
        <authorList>
            <person name="Riley R."/>
            <person name="Haridas S."/>
            <person name="Wolfe K.H."/>
            <person name="Lopes M.R."/>
            <person name="Hittinger C.T."/>
            <person name="Goeker M."/>
            <person name="Salamov A.A."/>
            <person name="Wisecaver J.H."/>
            <person name="Long T.M."/>
            <person name="Calvey C.H."/>
            <person name="Aerts A.L."/>
            <person name="Barry K.W."/>
            <person name="Choi C."/>
            <person name="Clum A."/>
            <person name="Coughlan A.Y."/>
            <person name="Deshpande S."/>
            <person name="Douglass A.P."/>
            <person name="Hanson S.J."/>
            <person name="Klenk H.-P."/>
            <person name="LaButti K.M."/>
            <person name="Lapidus A."/>
            <person name="Lindquist E.A."/>
            <person name="Lipzen A.M."/>
            <person name="Meier-Kolthoff J.P."/>
            <person name="Ohm R.A."/>
            <person name="Otillar R.P."/>
            <person name="Pangilinan J.L."/>
            <person name="Peng Y."/>
            <person name="Rokas A."/>
            <person name="Rosa C.A."/>
            <person name="Scheuner C."/>
            <person name="Sibirny A.A."/>
            <person name="Slot J.C."/>
            <person name="Stielow J.B."/>
            <person name="Sun H."/>
            <person name="Kurtzman C.P."/>
            <person name="Blackwell M."/>
            <person name="Grigoriev I.V."/>
            <person name="Jeffries T.W."/>
        </authorList>
    </citation>
    <scope>NUCLEOTIDE SEQUENCE [LARGE SCALE GENOMIC DNA]</scope>
    <source>
        <strain evidence="9">ATCC 58044 / CBS 1984 / NCYC 433 / NRRL Y-366-8</strain>
    </source>
</reference>
<proteinExistence type="predicted"/>
<dbReference type="PANTHER" id="PTHR19849">
    <property type="entry name" value="PHOSPHOLIPASE A-2-ACTIVATING PROTEIN"/>
    <property type="match status" value="1"/>
</dbReference>
<dbReference type="EMBL" id="KV454215">
    <property type="protein sequence ID" value="ODQ56719.1"/>
    <property type="molecule type" value="Genomic_DNA"/>
</dbReference>
<dbReference type="InterPro" id="IPR013535">
    <property type="entry name" value="PUL_dom"/>
</dbReference>
<keyword evidence="9" id="KW-1185">Reference proteome</keyword>
<protein>
    <submittedName>
        <fullName evidence="8">Uncharacterized protein</fullName>
    </submittedName>
</protein>
<evidence type="ECO:0000256" key="4">
    <source>
        <dbReference type="ARBA" id="ARBA00022737"/>
    </source>
</evidence>
<dbReference type="OrthoDB" id="10265988at2759"/>
<dbReference type="Proteomes" id="UP000094112">
    <property type="component" value="Unassembled WGS sequence"/>
</dbReference>
<dbReference type="GO" id="GO:0044877">
    <property type="term" value="F:protein-containing complex binding"/>
    <property type="evidence" value="ECO:0007669"/>
    <property type="project" value="EnsemblFungi"/>
</dbReference>
<dbReference type="InterPro" id="IPR015943">
    <property type="entry name" value="WD40/YVTN_repeat-like_dom_sf"/>
</dbReference>
<dbReference type="GO" id="GO:0036435">
    <property type="term" value="F:K48-linked polyubiquitin modification-dependent protein binding"/>
    <property type="evidence" value="ECO:0007669"/>
    <property type="project" value="EnsemblFungi"/>
</dbReference>
<evidence type="ECO:0000259" key="6">
    <source>
        <dbReference type="PROSITE" id="PS51394"/>
    </source>
</evidence>
<evidence type="ECO:0000259" key="7">
    <source>
        <dbReference type="PROSITE" id="PS51396"/>
    </source>
</evidence>
<dbReference type="Pfam" id="PF09070">
    <property type="entry name" value="PFU"/>
    <property type="match status" value="1"/>
</dbReference>
<feature type="repeat" description="WD" evidence="5">
    <location>
        <begin position="214"/>
        <end position="244"/>
    </location>
</feature>
<dbReference type="STRING" id="683960.A0A1E3NU68"/>
<dbReference type="InterPro" id="IPR011989">
    <property type="entry name" value="ARM-like"/>
</dbReference>
<dbReference type="GO" id="GO:0034517">
    <property type="term" value="P:ribophagy"/>
    <property type="evidence" value="ECO:0007669"/>
    <property type="project" value="EnsemblFungi"/>
</dbReference>
<dbReference type="PROSITE" id="PS50294">
    <property type="entry name" value="WD_REPEATS_REGION"/>
    <property type="match status" value="2"/>
</dbReference>
<dbReference type="CDD" id="cd00200">
    <property type="entry name" value="WD40"/>
    <property type="match status" value="1"/>
</dbReference>
<dbReference type="InterPro" id="IPR036322">
    <property type="entry name" value="WD40_repeat_dom_sf"/>
</dbReference>
<dbReference type="Gene3D" id="2.130.10.10">
    <property type="entry name" value="YVTN repeat-like/Quinoprotein amine dehydrogenase"/>
    <property type="match status" value="1"/>
</dbReference>
<dbReference type="Pfam" id="PF00400">
    <property type="entry name" value="WD40"/>
    <property type="match status" value="7"/>
</dbReference>
<dbReference type="GO" id="GO:0043130">
    <property type="term" value="F:ubiquitin binding"/>
    <property type="evidence" value="ECO:0007669"/>
    <property type="project" value="EnsemblFungi"/>
</dbReference>